<keyword evidence="2" id="KW-0472">Membrane</keyword>
<gene>
    <name evidence="3" type="ORF">NDN08_003698</name>
</gene>
<evidence type="ECO:0000313" key="3">
    <source>
        <dbReference type="EMBL" id="KAJ8907217.1"/>
    </source>
</evidence>
<dbReference type="EMBL" id="JAMWBK010000003">
    <property type="protein sequence ID" value="KAJ8907217.1"/>
    <property type="molecule type" value="Genomic_DNA"/>
</dbReference>
<name>A0AAV8V0X1_9RHOD</name>
<keyword evidence="2" id="KW-1133">Transmembrane helix</keyword>
<dbReference type="AlphaFoldDB" id="A0AAV8V0X1"/>
<evidence type="ECO:0000256" key="2">
    <source>
        <dbReference type="SAM" id="Phobius"/>
    </source>
</evidence>
<keyword evidence="4" id="KW-1185">Reference proteome</keyword>
<keyword evidence="2" id="KW-0812">Transmembrane</keyword>
<feature type="compositionally biased region" description="Basic and acidic residues" evidence="1">
    <location>
        <begin position="9"/>
        <end position="21"/>
    </location>
</feature>
<protein>
    <submittedName>
        <fullName evidence="3">Uncharacterized protein</fullName>
    </submittedName>
</protein>
<evidence type="ECO:0000313" key="4">
    <source>
        <dbReference type="Proteomes" id="UP001157974"/>
    </source>
</evidence>
<proteinExistence type="predicted"/>
<dbReference type="Proteomes" id="UP001157974">
    <property type="component" value="Unassembled WGS sequence"/>
</dbReference>
<sequence>MGKQSDVMKSNEQESGERSSHFDVQTDNFEFEDEEGTAIARVQNLLDGAKKYVLQPMLIGFSAAFGMSVGYAFYDYTLSLLKRTKAET</sequence>
<accession>A0AAV8V0X1</accession>
<reference evidence="3 4" key="1">
    <citation type="journal article" date="2023" name="Nat. Commun.">
        <title>Origin of minicircular mitochondrial genomes in red algae.</title>
        <authorList>
            <person name="Lee Y."/>
            <person name="Cho C.H."/>
            <person name="Lee Y.M."/>
            <person name="Park S.I."/>
            <person name="Yang J.H."/>
            <person name="West J.A."/>
            <person name="Bhattacharya D."/>
            <person name="Yoon H.S."/>
        </authorList>
    </citation>
    <scope>NUCLEOTIDE SEQUENCE [LARGE SCALE GENOMIC DNA]</scope>
    <source>
        <strain evidence="3 4">CCMP1338</strain>
        <tissue evidence="3">Whole cell</tissue>
    </source>
</reference>
<organism evidence="3 4">
    <name type="scientific">Rhodosorus marinus</name>
    <dbReference type="NCBI Taxonomy" id="101924"/>
    <lineage>
        <taxon>Eukaryota</taxon>
        <taxon>Rhodophyta</taxon>
        <taxon>Stylonematophyceae</taxon>
        <taxon>Stylonematales</taxon>
        <taxon>Stylonemataceae</taxon>
        <taxon>Rhodosorus</taxon>
    </lineage>
</organism>
<feature type="region of interest" description="Disordered" evidence="1">
    <location>
        <begin position="1"/>
        <end position="24"/>
    </location>
</feature>
<evidence type="ECO:0000256" key="1">
    <source>
        <dbReference type="SAM" id="MobiDB-lite"/>
    </source>
</evidence>
<feature type="transmembrane region" description="Helical" evidence="2">
    <location>
        <begin position="52"/>
        <end position="74"/>
    </location>
</feature>
<comment type="caution">
    <text evidence="3">The sequence shown here is derived from an EMBL/GenBank/DDBJ whole genome shotgun (WGS) entry which is preliminary data.</text>
</comment>